<dbReference type="SUPFAM" id="SSF56235">
    <property type="entry name" value="N-terminal nucleophile aminohydrolases (Ntn hydrolases)"/>
    <property type="match status" value="1"/>
</dbReference>
<accession>A0A2A4CPX4</accession>
<dbReference type="InterPro" id="IPR010430">
    <property type="entry name" value="DUF1028"/>
</dbReference>
<dbReference type="PANTHER" id="PTHR39328">
    <property type="entry name" value="BLL2871 PROTEIN"/>
    <property type="match status" value="1"/>
</dbReference>
<gene>
    <name evidence="1" type="ORF">CLN94_10125</name>
</gene>
<evidence type="ECO:0000313" key="1">
    <source>
        <dbReference type="EMBL" id="PCD76179.1"/>
    </source>
</evidence>
<organism evidence="1 2">
    <name type="scientific">Pseudothioclava arenosa</name>
    <dbReference type="NCBI Taxonomy" id="1795308"/>
    <lineage>
        <taxon>Bacteria</taxon>
        <taxon>Pseudomonadati</taxon>
        <taxon>Pseudomonadota</taxon>
        <taxon>Alphaproteobacteria</taxon>
        <taxon>Rhodobacterales</taxon>
        <taxon>Paracoccaceae</taxon>
        <taxon>Pseudothioclava</taxon>
    </lineage>
</organism>
<dbReference type="PANTHER" id="PTHR39328:SF1">
    <property type="entry name" value="BLL2871 PROTEIN"/>
    <property type="match status" value="1"/>
</dbReference>
<proteinExistence type="predicted"/>
<dbReference type="EMBL" id="NTJD01000007">
    <property type="protein sequence ID" value="PCD76179.1"/>
    <property type="molecule type" value="Genomic_DNA"/>
</dbReference>
<dbReference type="RefSeq" id="WP_096433813.1">
    <property type="nucleotide sequence ID" value="NZ_NTJD01000007.1"/>
</dbReference>
<dbReference type="Gene3D" id="3.60.20.10">
    <property type="entry name" value="Glutamine Phosphoribosylpyrophosphate, subunit 1, domain 1"/>
    <property type="match status" value="1"/>
</dbReference>
<comment type="caution">
    <text evidence="1">The sequence shown here is derived from an EMBL/GenBank/DDBJ whole genome shotgun (WGS) entry which is preliminary data.</text>
</comment>
<dbReference type="InterPro" id="IPR029055">
    <property type="entry name" value="Ntn_hydrolases_N"/>
</dbReference>
<sequence length="245" mass="26530">MTWSIVARDPLTGQFGVAVATRFFAVGSLVPHVRGERCAVATQAFVSPLWGMEAADRLAEGELPEAVVLDLVHRDAGQSQRQIHMIDARGNIAAHTGAKCIDWCGQVQAEGVSVAGNMLANGRVIADTLACYLDHPDLPFAERLMTAMEAGEAAGGDKRGKQAAALRIHRSEDYPWLDLRVDDHPDPLAELRRLYDVAQERYLFVADAMPTRANFSGVTDRTEIDAKIAAEEARRAALKAAPDAS</sequence>
<keyword evidence="2" id="KW-1185">Reference proteome</keyword>
<dbReference type="Proteomes" id="UP000243507">
    <property type="component" value="Unassembled WGS sequence"/>
</dbReference>
<dbReference type="Pfam" id="PF06267">
    <property type="entry name" value="DUF1028"/>
    <property type="match status" value="1"/>
</dbReference>
<reference evidence="1 2" key="1">
    <citation type="submission" date="2017-09" db="EMBL/GenBank/DDBJ databases">
        <title>A multilocus sequence analysis scheme for characterization of bacteria in the genus Thioclava.</title>
        <authorList>
            <person name="Liu Y."/>
            <person name="Shao Z."/>
        </authorList>
    </citation>
    <scope>NUCLEOTIDE SEQUENCE [LARGE SCALE GENOMIC DNA]</scope>
    <source>
        <strain evidence="1 2">CAU 1312</strain>
    </source>
</reference>
<name>A0A2A4CPX4_9RHOB</name>
<dbReference type="OrthoDB" id="9790012at2"/>
<evidence type="ECO:0000313" key="2">
    <source>
        <dbReference type="Proteomes" id="UP000243507"/>
    </source>
</evidence>
<protein>
    <submittedName>
        <fullName evidence="1">Pilus assembly protein</fullName>
    </submittedName>
</protein>
<dbReference type="AlphaFoldDB" id="A0A2A4CPX4"/>